<evidence type="ECO:0000313" key="2">
    <source>
        <dbReference type="EMBL" id="KAJ8340283.1"/>
    </source>
</evidence>
<feature type="region of interest" description="Disordered" evidence="1">
    <location>
        <begin position="88"/>
        <end position="148"/>
    </location>
</feature>
<dbReference type="AlphaFoldDB" id="A0A9Q1EK55"/>
<accession>A0A9Q1EK55</accession>
<dbReference type="EMBL" id="JAINUF010000016">
    <property type="protein sequence ID" value="KAJ8340283.1"/>
    <property type="molecule type" value="Genomic_DNA"/>
</dbReference>
<reference evidence="2" key="1">
    <citation type="journal article" date="2023" name="Science">
        <title>Genome structures resolve the early diversification of teleost fishes.</title>
        <authorList>
            <person name="Parey E."/>
            <person name="Louis A."/>
            <person name="Montfort J."/>
            <person name="Bouchez O."/>
            <person name="Roques C."/>
            <person name="Iampietro C."/>
            <person name="Lluch J."/>
            <person name="Castinel A."/>
            <person name="Donnadieu C."/>
            <person name="Desvignes T."/>
            <person name="Floi Bucao C."/>
            <person name="Jouanno E."/>
            <person name="Wen M."/>
            <person name="Mejri S."/>
            <person name="Dirks R."/>
            <person name="Jansen H."/>
            <person name="Henkel C."/>
            <person name="Chen W.J."/>
            <person name="Zahm M."/>
            <person name="Cabau C."/>
            <person name="Klopp C."/>
            <person name="Thompson A.W."/>
            <person name="Robinson-Rechavi M."/>
            <person name="Braasch I."/>
            <person name="Lecointre G."/>
            <person name="Bobe J."/>
            <person name="Postlethwait J.H."/>
            <person name="Berthelot C."/>
            <person name="Roest Crollius H."/>
            <person name="Guiguen Y."/>
        </authorList>
    </citation>
    <scope>NUCLEOTIDE SEQUENCE</scope>
    <source>
        <strain evidence="2">WJC10195</strain>
    </source>
</reference>
<sequence length="148" mass="15443">MSGGTDPCEGEPLAPQTVKVAAAGFKARLNGLGDFPAGLTKPPGWAPKSEALPFEQVRSPAKPWSDVTGSAAVLGAVSEDRKWGAFGAPFVPGGHGKAQGSTKEGSELTPIAGARPMKPHKPGRGPHRHFDSKATNQKQEYTSNKTLF</sequence>
<dbReference type="Proteomes" id="UP001152622">
    <property type="component" value="Chromosome 16"/>
</dbReference>
<name>A0A9Q1EK55_SYNKA</name>
<proteinExistence type="predicted"/>
<gene>
    <name evidence="2" type="ORF">SKAU_G00349160</name>
</gene>
<evidence type="ECO:0000256" key="1">
    <source>
        <dbReference type="SAM" id="MobiDB-lite"/>
    </source>
</evidence>
<evidence type="ECO:0000313" key="3">
    <source>
        <dbReference type="Proteomes" id="UP001152622"/>
    </source>
</evidence>
<comment type="caution">
    <text evidence="2">The sequence shown here is derived from an EMBL/GenBank/DDBJ whole genome shotgun (WGS) entry which is preliminary data.</text>
</comment>
<organism evidence="2 3">
    <name type="scientific">Synaphobranchus kaupii</name>
    <name type="common">Kaup's arrowtooth eel</name>
    <dbReference type="NCBI Taxonomy" id="118154"/>
    <lineage>
        <taxon>Eukaryota</taxon>
        <taxon>Metazoa</taxon>
        <taxon>Chordata</taxon>
        <taxon>Craniata</taxon>
        <taxon>Vertebrata</taxon>
        <taxon>Euteleostomi</taxon>
        <taxon>Actinopterygii</taxon>
        <taxon>Neopterygii</taxon>
        <taxon>Teleostei</taxon>
        <taxon>Anguilliformes</taxon>
        <taxon>Synaphobranchidae</taxon>
        <taxon>Synaphobranchus</taxon>
    </lineage>
</organism>
<protein>
    <submittedName>
        <fullName evidence="2">Uncharacterized protein</fullName>
    </submittedName>
</protein>
<feature type="compositionally biased region" description="Polar residues" evidence="1">
    <location>
        <begin position="133"/>
        <end position="148"/>
    </location>
</feature>
<feature type="compositionally biased region" description="Basic residues" evidence="1">
    <location>
        <begin position="117"/>
        <end position="127"/>
    </location>
</feature>
<keyword evidence="3" id="KW-1185">Reference proteome</keyword>